<organism evidence="6 7">
    <name type="scientific">Alcaligenes faecalis</name>
    <dbReference type="NCBI Taxonomy" id="511"/>
    <lineage>
        <taxon>Bacteria</taxon>
        <taxon>Pseudomonadati</taxon>
        <taxon>Pseudomonadota</taxon>
        <taxon>Betaproteobacteria</taxon>
        <taxon>Burkholderiales</taxon>
        <taxon>Alcaligenaceae</taxon>
        <taxon>Alcaligenes</taxon>
    </lineage>
</organism>
<dbReference type="InterPro" id="IPR027417">
    <property type="entry name" value="P-loop_NTPase"/>
</dbReference>
<dbReference type="InterPro" id="IPR051120">
    <property type="entry name" value="ABC_AA/LPS_Transport"/>
</dbReference>
<dbReference type="GO" id="GO:0016887">
    <property type="term" value="F:ATP hydrolysis activity"/>
    <property type="evidence" value="ECO:0007669"/>
    <property type="project" value="InterPro"/>
</dbReference>
<reference evidence="6 7" key="1">
    <citation type="submission" date="2018-05" db="EMBL/GenBank/DDBJ databases">
        <title>Genome Sequence of an Efficient Indole-Degrading Bacterium, Alcaligenes sp.YBY.</title>
        <authorList>
            <person name="Yang B."/>
        </authorList>
    </citation>
    <scope>NUCLEOTIDE SEQUENCE [LARGE SCALE GENOMIC DNA]</scope>
    <source>
        <strain evidence="6 7">YBY</strain>
    </source>
</reference>
<evidence type="ECO:0000256" key="3">
    <source>
        <dbReference type="ARBA" id="ARBA00022741"/>
    </source>
</evidence>
<dbReference type="PANTHER" id="PTHR45772:SF2">
    <property type="entry name" value="ABC TRANSPORTER ATP-BINDING PROTEIN"/>
    <property type="match status" value="1"/>
</dbReference>
<dbReference type="Proteomes" id="UP000245216">
    <property type="component" value="Unassembled WGS sequence"/>
</dbReference>
<dbReference type="InterPro" id="IPR003439">
    <property type="entry name" value="ABC_transporter-like_ATP-bd"/>
</dbReference>
<proteinExistence type="predicted"/>
<evidence type="ECO:0000259" key="5">
    <source>
        <dbReference type="PROSITE" id="PS50893"/>
    </source>
</evidence>
<keyword evidence="4 6" id="KW-0067">ATP-binding</keyword>
<sequence>MSVLLSTRELALHVGGLDILTDVSLELRAGETLGLIGPNGAGKTTLFNIISGLATPSSGQVLLEGKDLRSLGPIERAKQGLVRSFQTSRIFPELSLLQNLALAVRIKKDCGYHWWGRKSARNASQQAAEALLEHSALAGRGHLLARSLSYGEQRILDLLIALAQEPRVLLLDEPTAGLSESESREVMALVHAMRGQCAVLLISHDIDIVFQECDRIAVLSSGTLLTCDTPNAVRQHAGARQAYLGELALETA</sequence>
<evidence type="ECO:0000256" key="4">
    <source>
        <dbReference type="ARBA" id="ARBA00022840"/>
    </source>
</evidence>
<keyword evidence="2" id="KW-1003">Cell membrane</keyword>
<dbReference type="EMBL" id="QEXO01000002">
    <property type="protein sequence ID" value="PWE15070.1"/>
    <property type="molecule type" value="Genomic_DNA"/>
</dbReference>
<evidence type="ECO:0000313" key="7">
    <source>
        <dbReference type="Proteomes" id="UP000245216"/>
    </source>
</evidence>
<dbReference type="GO" id="GO:0005524">
    <property type="term" value="F:ATP binding"/>
    <property type="evidence" value="ECO:0007669"/>
    <property type="project" value="UniProtKB-KW"/>
</dbReference>
<evidence type="ECO:0000313" key="6">
    <source>
        <dbReference type="EMBL" id="PWE15070.1"/>
    </source>
</evidence>
<evidence type="ECO:0000256" key="1">
    <source>
        <dbReference type="ARBA" id="ARBA00022448"/>
    </source>
</evidence>
<dbReference type="SMART" id="SM00382">
    <property type="entry name" value="AAA"/>
    <property type="match status" value="1"/>
</dbReference>
<dbReference type="GO" id="GO:0005886">
    <property type="term" value="C:plasma membrane"/>
    <property type="evidence" value="ECO:0007669"/>
    <property type="project" value="TreeGrafter"/>
</dbReference>
<dbReference type="PROSITE" id="PS50893">
    <property type="entry name" value="ABC_TRANSPORTER_2"/>
    <property type="match status" value="1"/>
</dbReference>
<reference evidence="6 7" key="2">
    <citation type="submission" date="2018-05" db="EMBL/GenBank/DDBJ databases">
        <authorList>
            <person name="Lanie J.A."/>
            <person name="Ng W.-L."/>
            <person name="Kazmierczak K.M."/>
            <person name="Andrzejewski T.M."/>
            <person name="Davidsen T.M."/>
            <person name="Wayne K.J."/>
            <person name="Tettelin H."/>
            <person name="Glass J.I."/>
            <person name="Rusch D."/>
            <person name="Podicherti R."/>
            <person name="Tsui H.-C.T."/>
            <person name="Winkler M.E."/>
        </authorList>
    </citation>
    <scope>NUCLEOTIDE SEQUENCE [LARGE SCALE GENOMIC DNA]</scope>
    <source>
        <strain evidence="6 7">YBY</strain>
    </source>
</reference>
<dbReference type="InterPro" id="IPR003593">
    <property type="entry name" value="AAA+_ATPase"/>
</dbReference>
<protein>
    <submittedName>
        <fullName evidence="6">ABC transporter ATP-binding protein</fullName>
    </submittedName>
</protein>
<dbReference type="RefSeq" id="WP_109089029.1">
    <property type="nucleotide sequence ID" value="NZ_QEXO01000002.1"/>
</dbReference>
<gene>
    <name evidence="6" type="ORF">DF183_10375</name>
</gene>
<comment type="caution">
    <text evidence="6">The sequence shown here is derived from an EMBL/GenBank/DDBJ whole genome shotgun (WGS) entry which is preliminary data.</text>
</comment>
<dbReference type="Gene3D" id="3.40.50.300">
    <property type="entry name" value="P-loop containing nucleotide triphosphate hydrolases"/>
    <property type="match status" value="1"/>
</dbReference>
<keyword evidence="3" id="KW-0547">Nucleotide-binding</keyword>
<dbReference type="AlphaFoldDB" id="A0A2U2BM31"/>
<dbReference type="Pfam" id="PF00005">
    <property type="entry name" value="ABC_tran"/>
    <property type="match status" value="1"/>
</dbReference>
<feature type="domain" description="ABC transporter" evidence="5">
    <location>
        <begin position="5"/>
        <end position="246"/>
    </location>
</feature>
<accession>A0A2U2BM31</accession>
<evidence type="ECO:0000256" key="2">
    <source>
        <dbReference type="ARBA" id="ARBA00022475"/>
    </source>
</evidence>
<dbReference type="STRING" id="511.UZ73_09160"/>
<dbReference type="SUPFAM" id="SSF52540">
    <property type="entry name" value="P-loop containing nucleoside triphosphate hydrolases"/>
    <property type="match status" value="1"/>
</dbReference>
<dbReference type="CDD" id="cd03219">
    <property type="entry name" value="ABC_Mj1267_LivG_branched"/>
    <property type="match status" value="1"/>
</dbReference>
<dbReference type="PANTHER" id="PTHR45772">
    <property type="entry name" value="CONSERVED COMPONENT OF ABC TRANSPORTER FOR NATURAL AMINO ACIDS-RELATED"/>
    <property type="match status" value="1"/>
</dbReference>
<keyword evidence="1" id="KW-0813">Transport</keyword>
<keyword evidence="2" id="KW-0472">Membrane</keyword>
<name>A0A2U2BM31_ALCFA</name>